<accession>A0A7S2V622</accession>
<name>A0A7S2V622_9STRA</name>
<evidence type="ECO:0000313" key="1">
    <source>
        <dbReference type="EMBL" id="CAD9869562.1"/>
    </source>
</evidence>
<gene>
    <name evidence="1" type="ORF">FJAP1339_LOCUS9180</name>
</gene>
<organism evidence="1">
    <name type="scientific">Fibrocapsa japonica</name>
    <dbReference type="NCBI Taxonomy" id="94617"/>
    <lineage>
        <taxon>Eukaryota</taxon>
        <taxon>Sar</taxon>
        <taxon>Stramenopiles</taxon>
        <taxon>Ochrophyta</taxon>
        <taxon>Raphidophyceae</taxon>
        <taxon>Chattonellales</taxon>
        <taxon>Chattonellaceae</taxon>
        <taxon>Fibrocapsa</taxon>
    </lineage>
</organism>
<reference evidence="1" key="1">
    <citation type="submission" date="2021-01" db="EMBL/GenBank/DDBJ databases">
        <authorList>
            <person name="Corre E."/>
            <person name="Pelletier E."/>
            <person name="Niang G."/>
            <person name="Scheremetjew M."/>
            <person name="Finn R."/>
            <person name="Kale V."/>
            <person name="Holt S."/>
            <person name="Cochrane G."/>
            <person name="Meng A."/>
            <person name="Brown T."/>
            <person name="Cohen L."/>
        </authorList>
    </citation>
    <scope>NUCLEOTIDE SEQUENCE</scope>
    <source>
        <strain evidence="1">CCMP1661</strain>
    </source>
</reference>
<dbReference type="AlphaFoldDB" id="A0A7S2V622"/>
<proteinExistence type="predicted"/>
<sequence length="102" mass="11571">MAITSSVAISTFYHFGWGVALKAMTNSVMKVPLRREPWEYLMFGALGAYVGYKMPEWQQNLIDNINEMHEERGLPPLDVDGQFSLGSKFKQLMTYSASTDDN</sequence>
<protein>
    <submittedName>
        <fullName evidence="1">Uncharacterized protein</fullName>
    </submittedName>
</protein>
<dbReference type="EMBL" id="HBHR01018256">
    <property type="protein sequence ID" value="CAD9869562.1"/>
    <property type="molecule type" value="Transcribed_RNA"/>
</dbReference>